<evidence type="ECO:0000256" key="2">
    <source>
        <dbReference type="ARBA" id="ARBA00022741"/>
    </source>
</evidence>
<gene>
    <name evidence="8" type="ORF">SD607_00037</name>
</gene>
<dbReference type="Gene3D" id="3.40.50.620">
    <property type="entry name" value="HUPs"/>
    <property type="match status" value="1"/>
</dbReference>
<evidence type="ECO:0000256" key="3">
    <source>
        <dbReference type="ARBA" id="ARBA00022840"/>
    </source>
</evidence>
<dbReference type="GO" id="GO:0004825">
    <property type="term" value="F:methionine-tRNA ligase activity"/>
    <property type="evidence" value="ECO:0007669"/>
    <property type="project" value="InterPro"/>
</dbReference>
<evidence type="ECO:0000259" key="7">
    <source>
        <dbReference type="Pfam" id="PF09334"/>
    </source>
</evidence>
<dbReference type="InterPro" id="IPR015413">
    <property type="entry name" value="Methionyl/Leucyl_tRNA_Synth"/>
</dbReference>
<keyword evidence="4" id="KW-0648">Protein biosynthesis</keyword>
<evidence type="ECO:0000313" key="8">
    <source>
        <dbReference type="EMBL" id="QHW12391.1"/>
    </source>
</evidence>
<feature type="domain" description="Methionyl/Leucyl tRNA synthetase" evidence="7">
    <location>
        <begin position="4"/>
        <end position="77"/>
    </location>
</feature>
<reference evidence="8" key="1">
    <citation type="journal article" date="2020" name="Antimicrob. Agents Chemother.">
        <title>The novel macrolide resistance genes mef(D), msr(F) and msr(H) are present on resistance islands in Macrococcus canis, Macrococcus caseolyticus and Staphylococcus aureus.</title>
        <authorList>
            <person name="Schwendener S."/>
            <person name="Dona V."/>
            <person name="Perreten V."/>
        </authorList>
    </citation>
    <scope>NUCLEOTIDE SEQUENCE</scope>
    <source>
        <strain evidence="8">SD607</strain>
    </source>
</reference>
<organism evidence="8">
    <name type="scientific">Macrococcoides canis</name>
    <dbReference type="NCBI Taxonomy" id="1855823"/>
    <lineage>
        <taxon>Bacteria</taxon>
        <taxon>Bacillati</taxon>
        <taxon>Bacillota</taxon>
        <taxon>Bacilli</taxon>
        <taxon>Bacillales</taxon>
        <taxon>Staphylococcaceae</taxon>
        <taxon>Macrococcoides</taxon>
    </lineage>
</organism>
<dbReference type="GO" id="GO:0004822">
    <property type="term" value="F:isoleucine-tRNA ligase activity"/>
    <property type="evidence" value="ECO:0007669"/>
    <property type="project" value="UniProtKB-EC"/>
</dbReference>
<dbReference type="GO" id="GO:0005524">
    <property type="term" value="F:ATP binding"/>
    <property type="evidence" value="ECO:0007669"/>
    <property type="project" value="UniProtKB-KW"/>
</dbReference>
<name>A0A6G6A013_9STAP</name>
<dbReference type="GO" id="GO:0006431">
    <property type="term" value="P:methionyl-tRNA aminoacylation"/>
    <property type="evidence" value="ECO:0007669"/>
    <property type="project" value="TreeGrafter"/>
</dbReference>
<keyword evidence="5" id="KW-0030">Aminoacyl-tRNA synthetase</keyword>
<evidence type="ECO:0000256" key="4">
    <source>
        <dbReference type="ARBA" id="ARBA00022917"/>
    </source>
</evidence>
<sequence>MTVFIGGAWPYANGSLHIGHIAALLPGGILARYYRQKGDDVLYVSGSGYNGTPIAIRANQEDKTTRDIADTYHQEFQYN</sequence>
<proteinExistence type="predicted"/>
<dbReference type="InterPro" id="IPR001412">
    <property type="entry name" value="aa-tRNA-synth_I_CS"/>
</dbReference>
<evidence type="ECO:0000256" key="1">
    <source>
        <dbReference type="ARBA" id="ARBA00022598"/>
    </source>
</evidence>
<dbReference type="EMBL" id="MN728682">
    <property type="protein sequence ID" value="QHW12391.1"/>
    <property type="molecule type" value="Genomic_DNA"/>
</dbReference>
<evidence type="ECO:0000256" key="6">
    <source>
        <dbReference type="ARBA" id="ARBA00048359"/>
    </source>
</evidence>
<dbReference type="PROSITE" id="PS00178">
    <property type="entry name" value="AA_TRNA_LIGASE_I"/>
    <property type="match status" value="1"/>
</dbReference>
<dbReference type="Pfam" id="PF09334">
    <property type="entry name" value="tRNA-synt_1g"/>
    <property type="match status" value="1"/>
</dbReference>
<dbReference type="AlphaFoldDB" id="A0A6G6A013"/>
<accession>A0A6G6A013</accession>
<dbReference type="PANTHER" id="PTHR45765:SF1">
    <property type="entry name" value="METHIONINE--TRNA LIGASE, CYTOPLASMIC"/>
    <property type="match status" value="1"/>
</dbReference>
<keyword evidence="1" id="KW-0436">Ligase</keyword>
<evidence type="ECO:0000256" key="5">
    <source>
        <dbReference type="ARBA" id="ARBA00023146"/>
    </source>
</evidence>
<dbReference type="SUPFAM" id="SSF52374">
    <property type="entry name" value="Nucleotidylyl transferase"/>
    <property type="match status" value="1"/>
</dbReference>
<dbReference type="GO" id="GO:0005829">
    <property type="term" value="C:cytosol"/>
    <property type="evidence" value="ECO:0007669"/>
    <property type="project" value="TreeGrafter"/>
</dbReference>
<dbReference type="InterPro" id="IPR014729">
    <property type="entry name" value="Rossmann-like_a/b/a_fold"/>
</dbReference>
<keyword evidence="3" id="KW-0067">ATP-binding</keyword>
<keyword evidence="2" id="KW-0547">Nucleotide-binding</keyword>
<comment type="catalytic activity">
    <reaction evidence="6">
        <text>tRNA(Ile) + L-isoleucine + ATP = L-isoleucyl-tRNA(Ile) + AMP + diphosphate</text>
        <dbReference type="Rhea" id="RHEA:11060"/>
        <dbReference type="Rhea" id="RHEA-COMP:9666"/>
        <dbReference type="Rhea" id="RHEA-COMP:9695"/>
        <dbReference type="ChEBI" id="CHEBI:30616"/>
        <dbReference type="ChEBI" id="CHEBI:33019"/>
        <dbReference type="ChEBI" id="CHEBI:58045"/>
        <dbReference type="ChEBI" id="CHEBI:78442"/>
        <dbReference type="ChEBI" id="CHEBI:78528"/>
        <dbReference type="ChEBI" id="CHEBI:456215"/>
        <dbReference type="EC" id="6.1.1.5"/>
    </reaction>
</comment>
<protein>
    <recommendedName>
        <fullName evidence="7">Methionyl/Leucyl tRNA synthetase domain-containing protein</fullName>
    </recommendedName>
</protein>
<dbReference type="PANTHER" id="PTHR45765">
    <property type="entry name" value="METHIONINE--TRNA LIGASE"/>
    <property type="match status" value="1"/>
</dbReference>
<dbReference type="InterPro" id="IPR023458">
    <property type="entry name" value="Met-tRNA_ligase_1"/>
</dbReference>